<comment type="catalytic activity">
    <reaction evidence="1">
        <text>Hydrolysis of (1-&gt;3)-beta-D-glucosidic linkages in (1-&gt;3)-beta-D-glucans.</text>
        <dbReference type="EC" id="3.2.1.39"/>
    </reaction>
</comment>
<feature type="signal peptide" evidence="11">
    <location>
        <begin position="1"/>
        <end position="21"/>
    </location>
</feature>
<dbReference type="Proteomes" id="UP001154282">
    <property type="component" value="Unassembled WGS sequence"/>
</dbReference>
<evidence type="ECO:0000256" key="9">
    <source>
        <dbReference type="SAM" id="MobiDB-lite"/>
    </source>
</evidence>
<dbReference type="EC" id="3.2.1.39" evidence="3"/>
<comment type="caution">
    <text evidence="12">The sequence shown here is derived from an EMBL/GenBank/DDBJ whole genome shotgun (WGS) entry which is preliminary data.</text>
</comment>
<dbReference type="GO" id="GO:0042973">
    <property type="term" value="F:glucan endo-1,3-beta-D-glucosidase activity"/>
    <property type="evidence" value="ECO:0007669"/>
    <property type="project" value="UniProtKB-EC"/>
</dbReference>
<name>A0AAV0K1K5_9ROSI</name>
<protein>
    <recommendedName>
        <fullName evidence="3">glucan endo-1,3-beta-D-glucosidase</fullName>
        <ecNumber evidence="3">3.2.1.39</ecNumber>
    </recommendedName>
    <alternativeName>
        <fullName evidence="6">(1-&gt;3)-beta-glucan endohydrolase</fullName>
    </alternativeName>
    <alternativeName>
        <fullName evidence="7">Beta-1,3-endoglucanase</fullName>
    </alternativeName>
</protein>
<dbReference type="SUPFAM" id="SSF51445">
    <property type="entry name" value="(Trans)glycosidases"/>
    <property type="match status" value="1"/>
</dbReference>
<keyword evidence="5" id="KW-0326">Glycosidase</keyword>
<organism evidence="12 13">
    <name type="scientific">Linum tenue</name>
    <dbReference type="NCBI Taxonomy" id="586396"/>
    <lineage>
        <taxon>Eukaryota</taxon>
        <taxon>Viridiplantae</taxon>
        <taxon>Streptophyta</taxon>
        <taxon>Embryophyta</taxon>
        <taxon>Tracheophyta</taxon>
        <taxon>Spermatophyta</taxon>
        <taxon>Magnoliopsida</taxon>
        <taxon>eudicotyledons</taxon>
        <taxon>Gunneridae</taxon>
        <taxon>Pentapetalae</taxon>
        <taxon>rosids</taxon>
        <taxon>fabids</taxon>
        <taxon>Malpighiales</taxon>
        <taxon>Linaceae</taxon>
        <taxon>Linum</taxon>
    </lineage>
</organism>
<keyword evidence="13" id="KW-1185">Reference proteome</keyword>
<feature type="region of interest" description="Disordered" evidence="9">
    <location>
        <begin position="398"/>
        <end position="418"/>
    </location>
</feature>
<evidence type="ECO:0000256" key="3">
    <source>
        <dbReference type="ARBA" id="ARBA00012780"/>
    </source>
</evidence>
<evidence type="ECO:0000256" key="5">
    <source>
        <dbReference type="ARBA" id="ARBA00023295"/>
    </source>
</evidence>
<gene>
    <name evidence="12" type="ORF">LITE_LOCUS16779</name>
</gene>
<evidence type="ECO:0000256" key="11">
    <source>
        <dbReference type="SAM" id="SignalP"/>
    </source>
</evidence>
<dbReference type="PANTHER" id="PTHR32227">
    <property type="entry name" value="GLUCAN ENDO-1,3-BETA-GLUCOSIDASE BG1-RELATED-RELATED"/>
    <property type="match status" value="1"/>
</dbReference>
<dbReference type="Gene3D" id="3.20.20.80">
    <property type="entry name" value="Glycosidases"/>
    <property type="match status" value="1"/>
</dbReference>
<evidence type="ECO:0000256" key="2">
    <source>
        <dbReference type="ARBA" id="ARBA00008773"/>
    </source>
</evidence>
<dbReference type="InterPro" id="IPR000490">
    <property type="entry name" value="Glyco_hydro_17"/>
</dbReference>
<dbReference type="InterPro" id="IPR017853">
    <property type="entry name" value="GH"/>
</dbReference>
<feature type="chain" id="PRO_5043460261" description="glucan endo-1,3-beta-D-glucosidase" evidence="11">
    <location>
        <begin position="22"/>
        <end position="466"/>
    </location>
</feature>
<keyword evidence="11" id="KW-0732">Signal</keyword>
<evidence type="ECO:0000313" key="12">
    <source>
        <dbReference type="EMBL" id="CAI0415876.1"/>
    </source>
</evidence>
<sequence>MDAPLKLFHLLLLLSLSSILSTPSASSTSAVVVTHTSPLASSPSSSTGGHSSLPTPPPSPEAIASAFPDLRFDVVRLQHPDPNLIGAFDFTNTSVILAIPNGLIAPMASSRTLAVEWLRVHVLPFYPRSKIAVISVGEDAVADSQISFLLPAIRNVHVALRDDIGIRSISVSTTFSFINIVTAVRPPSAATFQEQIGGAVIRPLLKFLEDTNSSFLVNLYPHNMYGLRSQISPGFALFREGASNFGTGVRNGNPFEMMVDAVVTSLEVAGHGNIPLIVFVAETGEGTPLRKEGVAPAYIYELVEAVSKQQLQLQQGEHNWGILYPSMSKKHEPDSSIASKNTVISFGVLVCVFFFSLLLLHPPRTILSARALAEAILAVVLSVLGFLYTPEQEQEGRRNLGREIRRRGPRRNRGRQVHRRRRGAKPFWIFVALIVIALFVGRLLAILIELERLFLFSRSSVLLSSR</sequence>
<feature type="transmembrane region" description="Helical" evidence="10">
    <location>
        <begin position="372"/>
        <end position="389"/>
    </location>
</feature>
<evidence type="ECO:0000256" key="1">
    <source>
        <dbReference type="ARBA" id="ARBA00000382"/>
    </source>
</evidence>
<dbReference type="Pfam" id="PF00332">
    <property type="entry name" value="Glyco_hydro_17"/>
    <property type="match status" value="1"/>
</dbReference>
<evidence type="ECO:0000256" key="4">
    <source>
        <dbReference type="ARBA" id="ARBA00022801"/>
    </source>
</evidence>
<keyword evidence="10" id="KW-1133">Transmembrane helix</keyword>
<keyword evidence="4" id="KW-0378">Hydrolase</keyword>
<dbReference type="AlphaFoldDB" id="A0AAV0K1K5"/>
<keyword evidence="10" id="KW-0812">Transmembrane</keyword>
<evidence type="ECO:0000313" key="13">
    <source>
        <dbReference type="Proteomes" id="UP001154282"/>
    </source>
</evidence>
<accession>A0AAV0K1K5</accession>
<dbReference type="InterPro" id="IPR044965">
    <property type="entry name" value="Glyco_hydro_17_plant"/>
</dbReference>
<evidence type="ECO:0000256" key="8">
    <source>
        <dbReference type="RuleBase" id="RU004335"/>
    </source>
</evidence>
<comment type="similarity">
    <text evidence="2 8">Belongs to the glycosyl hydrolase 17 family.</text>
</comment>
<keyword evidence="10" id="KW-0472">Membrane</keyword>
<dbReference type="GO" id="GO:0005975">
    <property type="term" value="P:carbohydrate metabolic process"/>
    <property type="evidence" value="ECO:0007669"/>
    <property type="project" value="InterPro"/>
</dbReference>
<dbReference type="EMBL" id="CAMGYJ010000005">
    <property type="protein sequence ID" value="CAI0415876.1"/>
    <property type="molecule type" value="Genomic_DNA"/>
</dbReference>
<reference evidence="12" key="1">
    <citation type="submission" date="2022-08" db="EMBL/GenBank/DDBJ databases">
        <authorList>
            <person name="Gutierrez-Valencia J."/>
        </authorList>
    </citation>
    <scope>NUCLEOTIDE SEQUENCE</scope>
</reference>
<proteinExistence type="inferred from homology"/>
<evidence type="ECO:0000256" key="7">
    <source>
        <dbReference type="ARBA" id="ARBA00033417"/>
    </source>
</evidence>
<feature type="transmembrane region" description="Helical" evidence="10">
    <location>
        <begin position="427"/>
        <end position="448"/>
    </location>
</feature>
<evidence type="ECO:0000256" key="6">
    <source>
        <dbReference type="ARBA" id="ARBA00033335"/>
    </source>
</evidence>
<evidence type="ECO:0000256" key="10">
    <source>
        <dbReference type="SAM" id="Phobius"/>
    </source>
</evidence>
<feature type="compositionally biased region" description="Basic residues" evidence="9">
    <location>
        <begin position="404"/>
        <end position="418"/>
    </location>
</feature>